<accession>A0A1H6J8P0</accession>
<evidence type="ECO:0000256" key="14">
    <source>
        <dbReference type="ARBA" id="ARBA00023239"/>
    </source>
</evidence>
<evidence type="ECO:0000256" key="18">
    <source>
        <dbReference type="ARBA" id="ARBA00047848"/>
    </source>
</evidence>
<feature type="domain" description="Prephenate dehydratase" evidence="20">
    <location>
        <begin position="117"/>
        <end position="293"/>
    </location>
</feature>
<dbReference type="InterPro" id="IPR001086">
    <property type="entry name" value="Preph_deHydtase"/>
</dbReference>
<dbReference type="InterPro" id="IPR045865">
    <property type="entry name" value="ACT-like_dom_sf"/>
</dbReference>
<keyword evidence="12" id="KW-0584">Phenylalanine biosynthesis</keyword>
<keyword evidence="10" id="KW-0028">Amino-acid biosynthesis</keyword>
<dbReference type="PROSITE" id="PS51171">
    <property type="entry name" value="PREPHENATE_DEHYDR_3"/>
    <property type="match status" value="1"/>
</dbReference>
<comment type="subcellular location">
    <subcellularLocation>
        <location evidence="3">Cytoplasm</location>
    </subcellularLocation>
</comment>
<dbReference type="RefSeq" id="WP_306806907.1">
    <property type="nucleotide sequence ID" value="NZ_FNWT01000006.1"/>
</dbReference>
<dbReference type="Gene3D" id="1.20.59.10">
    <property type="entry name" value="Chorismate mutase"/>
    <property type="match status" value="1"/>
</dbReference>
<evidence type="ECO:0000259" key="19">
    <source>
        <dbReference type="PROSITE" id="PS51168"/>
    </source>
</evidence>
<evidence type="ECO:0000256" key="11">
    <source>
        <dbReference type="ARBA" id="ARBA00023141"/>
    </source>
</evidence>
<keyword evidence="23" id="KW-1185">Reference proteome</keyword>
<dbReference type="Gene3D" id="3.40.190.10">
    <property type="entry name" value="Periplasmic binding protein-like II"/>
    <property type="match status" value="2"/>
</dbReference>
<evidence type="ECO:0000256" key="17">
    <source>
        <dbReference type="ARBA" id="ARBA00031520"/>
    </source>
</evidence>
<proteinExistence type="predicted"/>
<evidence type="ECO:0000256" key="16">
    <source>
        <dbReference type="ARBA" id="ARBA00031175"/>
    </source>
</evidence>
<dbReference type="SMART" id="SM00830">
    <property type="entry name" value="CM_2"/>
    <property type="match status" value="1"/>
</dbReference>
<dbReference type="InterPro" id="IPR036263">
    <property type="entry name" value="Chorismate_II_sf"/>
</dbReference>
<organism evidence="22 23">
    <name type="scientific">Parafannyhessea umbonata</name>
    <dbReference type="NCBI Taxonomy" id="604330"/>
    <lineage>
        <taxon>Bacteria</taxon>
        <taxon>Bacillati</taxon>
        <taxon>Actinomycetota</taxon>
        <taxon>Coriobacteriia</taxon>
        <taxon>Coriobacteriales</taxon>
        <taxon>Atopobiaceae</taxon>
        <taxon>Parafannyhessea</taxon>
    </lineage>
</organism>
<dbReference type="InterPro" id="IPR002912">
    <property type="entry name" value="ACT_dom"/>
</dbReference>
<dbReference type="EMBL" id="FNWT01000006">
    <property type="protein sequence ID" value="SEH58421.1"/>
    <property type="molecule type" value="Genomic_DNA"/>
</dbReference>
<dbReference type="Gene3D" id="3.30.70.260">
    <property type="match status" value="1"/>
</dbReference>
<evidence type="ECO:0000256" key="4">
    <source>
        <dbReference type="ARBA" id="ARBA00004741"/>
    </source>
</evidence>
<evidence type="ECO:0000313" key="23">
    <source>
        <dbReference type="Proteomes" id="UP000199135"/>
    </source>
</evidence>
<evidence type="ECO:0000256" key="15">
    <source>
        <dbReference type="ARBA" id="ARBA00023268"/>
    </source>
</evidence>
<keyword evidence="14" id="KW-0456">Lyase</keyword>
<evidence type="ECO:0000256" key="6">
    <source>
        <dbReference type="ARBA" id="ARBA00013147"/>
    </source>
</evidence>
<keyword evidence="13" id="KW-0413">Isomerase</keyword>
<dbReference type="Pfam" id="PF01842">
    <property type="entry name" value="ACT"/>
    <property type="match status" value="1"/>
</dbReference>
<keyword evidence="9" id="KW-0963">Cytoplasm</keyword>
<evidence type="ECO:0000256" key="10">
    <source>
        <dbReference type="ARBA" id="ARBA00022605"/>
    </source>
</evidence>
<dbReference type="InterPro" id="IPR036979">
    <property type="entry name" value="CM_dom_sf"/>
</dbReference>
<dbReference type="EC" id="4.2.1.51" evidence="6"/>
<dbReference type="Pfam" id="PF00800">
    <property type="entry name" value="PDT"/>
    <property type="match status" value="1"/>
</dbReference>
<reference evidence="22 23" key="1">
    <citation type="submission" date="2016-10" db="EMBL/GenBank/DDBJ databases">
        <authorList>
            <person name="Varghese N."/>
            <person name="Submissions S."/>
        </authorList>
    </citation>
    <scope>NUCLEOTIDE SEQUENCE [LARGE SCALE GENOMIC DNA]</scope>
    <source>
        <strain evidence="22 23">WCP15</strain>
    </source>
</reference>
<evidence type="ECO:0000256" key="5">
    <source>
        <dbReference type="ARBA" id="ARBA00004817"/>
    </source>
</evidence>
<comment type="catalytic activity">
    <reaction evidence="1">
        <text>chorismate = prephenate</text>
        <dbReference type="Rhea" id="RHEA:13897"/>
        <dbReference type="ChEBI" id="CHEBI:29748"/>
        <dbReference type="ChEBI" id="CHEBI:29934"/>
        <dbReference type="EC" id="5.4.99.5"/>
    </reaction>
</comment>
<comment type="caution">
    <text evidence="22">The sequence shown here is derived from an EMBL/GenBank/DDBJ whole genome shotgun (WGS) entry which is preliminary data.</text>
</comment>
<feature type="domain" description="Chorismate mutase" evidence="19">
    <location>
        <begin position="2"/>
        <end position="91"/>
    </location>
</feature>
<evidence type="ECO:0000259" key="21">
    <source>
        <dbReference type="PROSITE" id="PS51671"/>
    </source>
</evidence>
<dbReference type="Proteomes" id="UP000199135">
    <property type="component" value="Unassembled WGS sequence"/>
</dbReference>
<comment type="function">
    <text evidence="2">Catalyzes the Claisen rearrangement of chorismate to prephenate and the decarboxylation/dehydration of prephenate to phenylpyruvate.</text>
</comment>
<protein>
    <recommendedName>
        <fullName evidence="7">Bifunctional chorismate mutase/prephenate dehydratase</fullName>
        <ecNumber evidence="6">4.2.1.51</ecNumber>
    </recommendedName>
    <alternativeName>
        <fullName evidence="17">Chorismate mutase-prephenate dehydratase</fullName>
    </alternativeName>
    <alternativeName>
        <fullName evidence="8">Prephenate dehydratase</fullName>
    </alternativeName>
    <alternativeName>
        <fullName evidence="16">p-protein</fullName>
    </alternativeName>
</protein>
<comment type="pathway">
    <text evidence="4">Amino-acid biosynthesis; L-phenylalanine biosynthesis; phenylpyruvate from prephenate: step 1/1.</text>
</comment>
<sequence>MQQTMQDLSVTRKQIDAIDTEIVNLFVRRMACADEVAAYKAEHHLPVLDRSRERELLAKRASMVPEDLRGYTQVLFQLLMEASRNRQSEALGANGESVERIAAALESSPELFPSEAYVACQGVEGAYQQIATDRIFKHANISYFDTFDGVFRAVEEGFCSYGVVPLENSTAGSVTQVFDLMMKHKFHIVRTCRLKIDHNLLAKPGSGLESIRHIYSHEQAINQCGDFLGSLKGVSVHSCENTAVAAQMVAESDGADIAAIASRSSAEIYGLDALAKNVQDQGNNYTRFAVIAKDLVIYPGADRSSLMIVVNHEPGALYKVLAKFYDLDINIIKLESRPIPDRDFEFMFYFDVQCPAAAPEFLTLMRSLEDACEEYRYLGSYSEIV</sequence>
<feature type="domain" description="ACT" evidence="21">
    <location>
        <begin position="305"/>
        <end position="382"/>
    </location>
</feature>
<dbReference type="SUPFAM" id="SSF48600">
    <property type="entry name" value="Chorismate mutase II"/>
    <property type="match status" value="1"/>
</dbReference>
<evidence type="ECO:0000256" key="2">
    <source>
        <dbReference type="ARBA" id="ARBA00002364"/>
    </source>
</evidence>
<name>A0A1H6J8P0_9ACTN</name>
<dbReference type="InterPro" id="IPR008242">
    <property type="entry name" value="Chor_mutase/pphenate_deHydtase"/>
</dbReference>
<dbReference type="InterPro" id="IPR002701">
    <property type="entry name" value="CM_II_prokaryot"/>
</dbReference>
<dbReference type="SUPFAM" id="SSF53850">
    <property type="entry name" value="Periplasmic binding protein-like II"/>
    <property type="match status" value="1"/>
</dbReference>
<evidence type="ECO:0000313" key="22">
    <source>
        <dbReference type="EMBL" id="SEH58421.1"/>
    </source>
</evidence>
<evidence type="ECO:0000259" key="20">
    <source>
        <dbReference type="PROSITE" id="PS51171"/>
    </source>
</evidence>
<comment type="pathway">
    <text evidence="5">Metabolic intermediate biosynthesis; prephenate biosynthesis; prephenate from chorismate: step 1/1.</text>
</comment>
<gene>
    <name evidence="22" type="ORF">SAMN05216447_10665</name>
</gene>
<dbReference type="PIRSF" id="PIRSF001500">
    <property type="entry name" value="Chor_mut_pdt_Ppr"/>
    <property type="match status" value="1"/>
</dbReference>
<evidence type="ECO:0000256" key="7">
    <source>
        <dbReference type="ARBA" id="ARBA00014401"/>
    </source>
</evidence>
<evidence type="ECO:0000256" key="12">
    <source>
        <dbReference type="ARBA" id="ARBA00023222"/>
    </source>
</evidence>
<keyword evidence="11" id="KW-0057">Aromatic amino acid biosynthesis</keyword>
<dbReference type="SUPFAM" id="SSF55021">
    <property type="entry name" value="ACT-like"/>
    <property type="match status" value="1"/>
</dbReference>
<evidence type="ECO:0000256" key="13">
    <source>
        <dbReference type="ARBA" id="ARBA00023235"/>
    </source>
</evidence>
<dbReference type="PANTHER" id="PTHR21022:SF19">
    <property type="entry name" value="PREPHENATE DEHYDRATASE-RELATED"/>
    <property type="match status" value="1"/>
</dbReference>
<dbReference type="CDD" id="cd04905">
    <property type="entry name" value="ACT_CM-PDT"/>
    <property type="match status" value="1"/>
</dbReference>
<dbReference type="PROSITE" id="PS51671">
    <property type="entry name" value="ACT"/>
    <property type="match status" value="1"/>
</dbReference>
<dbReference type="PROSITE" id="PS51168">
    <property type="entry name" value="CHORISMATE_MUT_2"/>
    <property type="match status" value="1"/>
</dbReference>
<evidence type="ECO:0000256" key="9">
    <source>
        <dbReference type="ARBA" id="ARBA00022490"/>
    </source>
</evidence>
<evidence type="ECO:0000256" key="1">
    <source>
        <dbReference type="ARBA" id="ARBA00000824"/>
    </source>
</evidence>
<evidence type="ECO:0000256" key="3">
    <source>
        <dbReference type="ARBA" id="ARBA00004496"/>
    </source>
</evidence>
<keyword evidence="15" id="KW-0511">Multifunctional enzyme</keyword>
<evidence type="ECO:0000256" key="8">
    <source>
        <dbReference type="ARBA" id="ARBA00021872"/>
    </source>
</evidence>
<dbReference type="PANTHER" id="PTHR21022">
    <property type="entry name" value="PREPHENATE DEHYDRATASE P PROTEIN"/>
    <property type="match status" value="1"/>
</dbReference>
<dbReference type="Pfam" id="PF01817">
    <property type="entry name" value="CM_2"/>
    <property type="match status" value="1"/>
</dbReference>
<comment type="catalytic activity">
    <reaction evidence="18">
        <text>prephenate + H(+) = 3-phenylpyruvate + CO2 + H2O</text>
        <dbReference type="Rhea" id="RHEA:21648"/>
        <dbReference type="ChEBI" id="CHEBI:15377"/>
        <dbReference type="ChEBI" id="CHEBI:15378"/>
        <dbReference type="ChEBI" id="CHEBI:16526"/>
        <dbReference type="ChEBI" id="CHEBI:18005"/>
        <dbReference type="ChEBI" id="CHEBI:29934"/>
        <dbReference type="EC" id="4.2.1.51"/>
    </reaction>
</comment>
<dbReference type="CDD" id="cd13631">
    <property type="entry name" value="PBP2_Ct-PDT_like"/>
    <property type="match status" value="1"/>
</dbReference>